<sequence length="74" mass="7880">MAIRVTFSITFIAVVTVSTTAMVSFSEVLMACEMVVNPFLMKVFPACSKATMEAVMASKTMTAKATSVFSPCSP</sequence>
<reference evidence="1" key="1">
    <citation type="journal article" date="2023" name="Mol. Phylogenet. Evol.">
        <title>Genome-scale phylogeny and comparative genomics of the fungal order Sordariales.</title>
        <authorList>
            <person name="Hensen N."/>
            <person name="Bonometti L."/>
            <person name="Westerberg I."/>
            <person name="Brannstrom I.O."/>
            <person name="Guillou S."/>
            <person name="Cros-Aarteil S."/>
            <person name="Calhoun S."/>
            <person name="Haridas S."/>
            <person name="Kuo A."/>
            <person name="Mondo S."/>
            <person name="Pangilinan J."/>
            <person name="Riley R."/>
            <person name="LaButti K."/>
            <person name="Andreopoulos B."/>
            <person name="Lipzen A."/>
            <person name="Chen C."/>
            <person name="Yan M."/>
            <person name="Daum C."/>
            <person name="Ng V."/>
            <person name="Clum A."/>
            <person name="Steindorff A."/>
            <person name="Ohm R.A."/>
            <person name="Martin F."/>
            <person name="Silar P."/>
            <person name="Natvig D.O."/>
            <person name="Lalanne C."/>
            <person name="Gautier V."/>
            <person name="Ament-Velasquez S.L."/>
            <person name="Kruys A."/>
            <person name="Hutchinson M.I."/>
            <person name="Powell A.J."/>
            <person name="Barry K."/>
            <person name="Miller A.N."/>
            <person name="Grigoriev I.V."/>
            <person name="Debuchy R."/>
            <person name="Gladieux P."/>
            <person name="Hiltunen Thoren M."/>
            <person name="Johannesson H."/>
        </authorList>
    </citation>
    <scope>NUCLEOTIDE SEQUENCE</scope>
    <source>
        <strain evidence="1">CBS 955.72</strain>
    </source>
</reference>
<accession>A0AAJ0H5Q9</accession>
<protein>
    <submittedName>
        <fullName evidence="1">Uncharacterized protein</fullName>
    </submittedName>
</protein>
<reference evidence="1" key="2">
    <citation type="submission" date="2023-06" db="EMBL/GenBank/DDBJ databases">
        <authorList>
            <consortium name="Lawrence Berkeley National Laboratory"/>
            <person name="Haridas S."/>
            <person name="Hensen N."/>
            <person name="Bonometti L."/>
            <person name="Westerberg I."/>
            <person name="Brannstrom I.O."/>
            <person name="Guillou S."/>
            <person name="Cros-Aarteil S."/>
            <person name="Calhoun S."/>
            <person name="Kuo A."/>
            <person name="Mondo S."/>
            <person name="Pangilinan J."/>
            <person name="Riley R."/>
            <person name="Labutti K."/>
            <person name="Andreopoulos B."/>
            <person name="Lipzen A."/>
            <person name="Chen C."/>
            <person name="Yanf M."/>
            <person name="Daum C."/>
            <person name="Ng V."/>
            <person name="Clum A."/>
            <person name="Steindorff A."/>
            <person name="Ohm R."/>
            <person name="Martin F."/>
            <person name="Silar P."/>
            <person name="Natvig D."/>
            <person name="Lalanne C."/>
            <person name="Gautier V."/>
            <person name="Ament-Velasquez S.L."/>
            <person name="Kruys A."/>
            <person name="Hutchinson M.I."/>
            <person name="Powell A.J."/>
            <person name="Barry K."/>
            <person name="Miller A.N."/>
            <person name="Grigoriev I.V."/>
            <person name="Debuchy R."/>
            <person name="Gladieux P."/>
            <person name="Thoren M.H."/>
            <person name="Johannesson H."/>
        </authorList>
    </citation>
    <scope>NUCLEOTIDE SEQUENCE</scope>
    <source>
        <strain evidence="1">CBS 955.72</strain>
    </source>
</reference>
<keyword evidence="2" id="KW-1185">Reference proteome</keyword>
<gene>
    <name evidence="1" type="ORF">B0T25DRAFT_560600</name>
</gene>
<dbReference type="AlphaFoldDB" id="A0AAJ0H5Q9"/>
<dbReference type="Proteomes" id="UP001275084">
    <property type="component" value="Unassembled WGS sequence"/>
</dbReference>
<name>A0AAJ0H5Q9_9PEZI</name>
<proteinExistence type="predicted"/>
<organism evidence="1 2">
    <name type="scientific">Lasiosphaeria hispida</name>
    <dbReference type="NCBI Taxonomy" id="260671"/>
    <lineage>
        <taxon>Eukaryota</taxon>
        <taxon>Fungi</taxon>
        <taxon>Dikarya</taxon>
        <taxon>Ascomycota</taxon>
        <taxon>Pezizomycotina</taxon>
        <taxon>Sordariomycetes</taxon>
        <taxon>Sordariomycetidae</taxon>
        <taxon>Sordariales</taxon>
        <taxon>Lasiosphaeriaceae</taxon>
        <taxon>Lasiosphaeria</taxon>
    </lineage>
</organism>
<evidence type="ECO:0000313" key="1">
    <source>
        <dbReference type="EMBL" id="KAK3339778.1"/>
    </source>
</evidence>
<evidence type="ECO:0000313" key="2">
    <source>
        <dbReference type="Proteomes" id="UP001275084"/>
    </source>
</evidence>
<comment type="caution">
    <text evidence="1">The sequence shown here is derived from an EMBL/GenBank/DDBJ whole genome shotgun (WGS) entry which is preliminary data.</text>
</comment>
<dbReference type="EMBL" id="JAUIQD010000009">
    <property type="protein sequence ID" value="KAK3339778.1"/>
    <property type="molecule type" value="Genomic_DNA"/>
</dbReference>